<evidence type="ECO:0000259" key="8">
    <source>
        <dbReference type="Pfam" id="PF17768"/>
    </source>
</evidence>
<dbReference type="InterPro" id="IPR041122">
    <property type="entry name" value="RecJ_OB"/>
</dbReference>
<dbReference type="NCBIfam" id="TIGR00644">
    <property type="entry name" value="recJ"/>
    <property type="match status" value="1"/>
</dbReference>
<dbReference type="Gene3D" id="2.40.50.460">
    <property type="match status" value="1"/>
</dbReference>
<dbReference type="Pfam" id="PF01368">
    <property type="entry name" value="DHH"/>
    <property type="match status" value="1"/>
</dbReference>
<dbReference type="InterPro" id="IPR003156">
    <property type="entry name" value="DHHA1_dom"/>
</dbReference>
<sequence>MSLYRLRKSDVPLEKDAPFSVRPLIQNLLRDRGITKDEDAMSFIKPDYVRDTHSPQLLKDMEKATARFVSAIKGNERVAIYSDYDHDGIPGAVIFNDFFTKIGFANYEIYIPHRNAEGFGLNVEAIDELNERGAKVIVSVDCGINDLEEALHAKKLAIDLIVTDHHQAVRGIPEAYAVVNPNQDGCEYPNKFLCGAGVAFKFLQAVMELGAWNIQRGWEKWMLDMVAIATLSDMVPLVGENRVLAYYGLMVLRQSRRPGVRALLKKIGVRQSDITEDDVGFSISPRINAASRMGIPMDAYKLLSVTDQNEAERLVAHLEAINAVRKGIVASMVKEIHEVIRVRYKEGCIGRVIVAGNPAWKPSLLGLAANTIMEHYGSPVFLWGREGGTKLKGSCRARGVDVLTLMKDSPSLLEYGGHTMSGGFTIAPAEAHLLEDSLQRSYEALGVGKKQEARLVDDILPVEEVGREIHRELSALAPFGVGNPKPLFIFPAALVADVTSFGKEKNHLKIVLRASDSRTVNAVGFFMKREQFGVTLEKGLRINIVGTIERSTFGGREELRIRIIDIISNESYA</sequence>
<keyword evidence="5 9" id="KW-0269">Exonuclease</keyword>
<protein>
    <recommendedName>
        <fullName evidence="2">Single-stranded-DNA-specific exonuclease RecJ</fullName>
    </recommendedName>
</protein>
<keyword evidence="3" id="KW-0540">Nuclease</keyword>
<evidence type="ECO:0000313" key="9">
    <source>
        <dbReference type="EMBL" id="OHA32110.1"/>
    </source>
</evidence>
<dbReference type="InterPro" id="IPR004610">
    <property type="entry name" value="RecJ"/>
</dbReference>
<evidence type="ECO:0000256" key="3">
    <source>
        <dbReference type="ARBA" id="ARBA00022722"/>
    </source>
</evidence>
<proteinExistence type="inferred from homology"/>
<keyword evidence="4" id="KW-0378">Hydrolase</keyword>
<dbReference type="Gene3D" id="3.90.1640.30">
    <property type="match status" value="1"/>
</dbReference>
<evidence type="ECO:0000259" key="7">
    <source>
        <dbReference type="Pfam" id="PF02272"/>
    </source>
</evidence>
<name>A0A1G2N7M7_9BACT</name>
<dbReference type="Pfam" id="PF02272">
    <property type="entry name" value="DHHA1"/>
    <property type="match status" value="1"/>
</dbReference>
<organism evidence="9 10">
    <name type="scientific">Candidatus Taylorbacteria bacterium RIFCSPLOWO2_01_FULL_45_15b</name>
    <dbReference type="NCBI Taxonomy" id="1802319"/>
    <lineage>
        <taxon>Bacteria</taxon>
        <taxon>Candidatus Tayloriibacteriota</taxon>
    </lineage>
</organism>
<evidence type="ECO:0000256" key="1">
    <source>
        <dbReference type="ARBA" id="ARBA00005915"/>
    </source>
</evidence>
<dbReference type="AlphaFoldDB" id="A0A1G2N7M7"/>
<dbReference type="GO" id="GO:0006310">
    <property type="term" value="P:DNA recombination"/>
    <property type="evidence" value="ECO:0007669"/>
    <property type="project" value="InterPro"/>
</dbReference>
<dbReference type="InterPro" id="IPR051673">
    <property type="entry name" value="SSDNA_exonuclease_RecJ"/>
</dbReference>
<dbReference type="GO" id="GO:0003676">
    <property type="term" value="F:nucleic acid binding"/>
    <property type="evidence" value="ECO:0007669"/>
    <property type="project" value="InterPro"/>
</dbReference>
<dbReference type="InterPro" id="IPR038763">
    <property type="entry name" value="DHH_sf"/>
</dbReference>
<dbReference type="Proteomes" id="UP000176221">
    <property type="component" value="Unassembled WGS sequence"/>
</dbReference>
<dbReference type="InterPro" id="IPR001667">
    <property type="entry name" value="DDH_dom"/>
</dbReference>
<dbReference type="Pfam" id="PF17768">
    <property type="entry name" value="RecJ_OB"/>
    <property type="match status" value="1"/>
</dbReference>
<accession>A0A1G2N7M7</accession>
<evidence type="ECO:0000256" key="2">
    <source>
        <dbReference type="ARBA" id="ARBA00019841"/>
    </source>
</evidence>
<feature type="domain" description="RecJ OB" evidence="8">
    <location>
        <begin position="456"/>
        <end position="565"/>
    </location>
</feature>
<feature type="domain" description="DHHA1" evidence="7">
    <location>
        <begin position="351"/>
        <end position="428"/>
    </location>
</feature>
<dbReference type="PANTHER" id="PTHR30255:SF2">
    <property type="entry name" value="SINGLE-STRANDED-DNA-SPECIFIC EXONUCLEASE RECJ"/>
    <property type="match status" value="1"/>
</dbReference>
<gene>
    <name evidence="9" type="ORF">A2928_01355</name>
</gene>
<evidence type="ECO:0000256" key="5">
    <source>
        <dbReference type="ARBA" id="ARBA00022839"/>
    </source>
</evidence>
<comment type="similarity">
    <text evidence="1">Belongs to the RecJ family.</text>
</comment>
<dbReference type="GO" id="GO:0006281">
    <property type="term" value="P:DNA repair"/>
    <property type="evidence" value="ECO:0007669"/>
    <property type="project" value="InterPro"/>
</dbReference>
<evidence type="ECO:0000313" key="10">
    <source>
        <dbReference type="Proteomes" id="UP000176221"/>
    </source>
</evidence>
<evidence type="ECO:0000259" key="6">
    <source>
        <dbReference type="Pfam" id="PF01368"/>
    </source>
</evidence>
<comment type="caution">
    <text evidence="9">The sequence shown here is derived from an EMBL/GenBank/DDBJ whole genome shotgun (WGS) entry which is preliminary data.</text>
</comment>
<dbReference type="STRING" id="1802319.A2928_01355"/>
<dbReference type="GO" id="GO:0008409">
    <property type="term" value="F:5'-3' exonuclease activity"/>
    <property type="evidence" value="ECO:0007669"/>
    <property type="project" value="InterPro"/>
</dbReference>
<evidence type="ECO:0000256" key="4">
    <source>
        <dbReference type="ARBA" id="ARBA00022801"/>
    </source>
</evidence>
<dbReference type="EMBL" id="MHRX01000053">
    <property type="protein sequence ID" value="OHA32110.1"/>
    <property type="molecule type" value="Genomic_DNA"/>
</dbReference>
<dbReference type="PANTHER" id="PTHR30255">
    <property type="entry name" value="SINGLE-STRANDED-DNA-SPECIFIC EXONUCLEASE RECJ"/>
    <property type="match status" value="1"/>
</dbReference>
<dbReference type="SUPFAM" id="SSF64182">
    <property type="entry name" value="DHH phosphoesterases"/>
    <property type="match status" value="1"/>
</dbReference>
<feature type="domain" description="DDH" evidence="6">
    <location>
        <begin position="77"/>
        <end position="230"/>
    </location>
</feature>
<reference evidence="9 10" key="1">
    <citation type="journal article" date="2016" name="Nat. Commun.">
        <title>Thousands of microbial genomes shed light on interconnected biogeochemical processes in an aquifer system.</title>
        <authorList>
            <person name="Anantharaman K."/>
            <person name="Brown C.T."/>
            <person name="Hug L.A."/>
            <person name="Sharon I."/>
            <person name="Castelle C.J."/>
            <person name="Probst A.J."/>
            <person name="Thomas B.C."/>
            <person name="Singh A."/>
            <person name="Wilkins M.J."/>
            <person name="Karaoz U."/>
            <person name="Brodie E.L."/>
            <person name="Williams K.H."/>
            <person name="Hubbard S.S."/>
            <person name="Banfield J.F."/>
        </authorList>
    </citation>
    <scope>NUCLEOTIDE SEQUENCE [LARGE SCALE GENOMIC DNA]</scope>
</reference>